<keyword evidence="4" id="KW-0699">rRNA-binding</keyword>
<keyword evidence="4 5" id="KW-0689">Ribosomal protein</keyword>
<dbReference type="GO" id="GO:0005737">
    <property type="term" value="C:cytoplasm"/>
    <property type="evidence" value="ECO:0007669"/>
    <property type="project" value="UniProtKB-ARBA"/>
</dbReference>
<evidence type="ECO:0000313" key="5">
    <source>
        <dbReference type="EMBL" id="PVY94887.1"/>
    </source>
</evidence>
<dbReference type="PANTHER" id="PTHR21011:SF1">
    <property type="entry name" value="SMALL RIBOSOMAL SUBUNIT PROTEIN BS6M"/>
    <property type="match status" value="1"/>
</dbReference>
<evidence type="ECO:0000256" key="4">
    <source>
        <dbReference type="HAMAP-Rule" id="MF_00360"/>
    </source>
</evidence>
<reference evidence="5 6" key="1">
    <citation type="submission" date="2018-04" db="EMBL/GenBank/DDBJ databases">
        <title>Genomic Encyclopedia of Type Strains, Phase IV (KMG-IV): sequencing the most valuable type-strain genomes for metagenomic binning, comparative biology and taxonomic classification.</title>
        <authorList>
            <person name="Goeker M."/>
        </authorList>
    </citation>
    <scope>NUCLEOTIDE SEQUENCE [LARGE SCALE GENOMIC DNA]</scope>
    <source>
        <strain evidence="5 6">DSM 20705</strain>
    </source>
</reference>
<dbReference type="GO" id="GO:0070181">
    <property type="term" value="F:small ribosomal subunit rRNA binding"/>
    <property type="evidence" value="ECO:0007669"/>
    <property type="project" value="TreeGrafter"/>
</dbReference>
<comment type="similarity">
    <text evidence="1 4">Belongs to the bacterial ribosomal protein bS6 family.</text>
</comment>
<evidence type="ECO:0000313" key="6">
    <source>
        <dbReference type="Proteomes" id="UP000245793"/>
    </source>
</evidence>
<dbReference type="InterPro" id="IPR035980">
    <property type="entry name" value="Ribosomal_bS6_sf"/>
</dbReference>
<dbReference type="InterPro" id="IPR014717">
    <property type="entry name" value="Transl_elong_EF1B/ribsomal_bS6"/>
</dbReference>
<proteinExistence type="inferred from homology"/>
<keyword evidence="4" id="KW-0687">Ribonucleoprotein</keyword>
<dbReference type="GO" id="GO:1990904">
    <property type="term" value="C:ribonucleoprotein complex"/>
    <property type="evidence" value="ECO:0007669"/>
    <property type="project" value="UniProtKB-KW"/>
</dbReference>
<sequence>MNDYETMLVFRPDIEDEKREALIERLKSVIGEGSQFSVDNWGLRKLAYEINDYPEGYYSLIEFKSEPDVIKEITRVCRISDILLRYMTIAKEN</sequence>
<dbReference type="InterPro" id="IPR000529">
    <property type="entry name" value="Ribosomal_bS6"/>
</dbReference>
<dbReference type="NCBIfam" id="TIGR00166">
    <property type="entry name" value="S6"/>
    <property type="match status" value="1"/>
</dbReference>
<organism evidence="5 6">
    <name type="scientific">Ezakiella coagulans</name>
    <dbReference type="NCBI Taxonomy" id="46507"/>
    <lineage>
        <taxon>Bacteria</taxon>
        <taxon>Bacillati</taxon>
        <taxon>Bacillota</taxon>
        <taxon>Tissierellia</taxon>
        <taxon>Ezakiella</taxon>
    </lineage>
</organism>
<dbReference type="HAMAP" id="MF_00360">
    <property type="entry name" value="Ribosomal_bS6"/>
    <property type="match status" value="1"/>
</dbReference>
<dbReference type="Pfam" id="PF01250">
    <property type="entry name" value="Ribosomal_S6"/>
    <property type="match status" value="1"/>
</dbReference>
<dbReference type="CDD" id="cd00473">
    <property type="entry name" value="bS6"/>
    <property type="match status" value="1"/>
</dbReference>
<comment type="function">
    <text evidence="2 4">Binds together with bS18 to 16S ribosomal RNA.</text>
</comment>
<keyword evidence="4" id="KW-0694">RNA-binding</keyword>
<dbReference type="AlphaFoldDB" id="A0A2U1E4M3"/>
<dbReference type="GO" id="GO:0006412">
    <property type="term" value="P:translation"/>
    <property type="evidence" value="ECO:0007669"/>
    <property type="project" value="UniProtKB-UniRule"/>
</dbReference>
<dbReference type="Gene3D" id="3.30.70.60">
    <property type="match status" value="1"/>
</dbReference>
<evidence type="ECO:0000256" key="2">
    <source>
        <dbReference type="ARBA" id="ARBA00035104"/>
    </source>
</evidence>
<dbReference type="PANTHER" id="PTHR21011">
    <property type="entry name" value="MITOCHONDRIAL 28S RIBOSOMAL PROTEIN S6"/>
    <property type="match status" value="1"/>
</dbReference>
<dbReference type="GO" id="GO:0005840">
    <property type="term" value="C:ribosome"/>
    <property type="evidence" value="ECO:0007669"/>
    <property type="project" value="UniProtKB-KW"/>
</dbReference>
<dbReference type="EMBL" id="QEKV01000003">
    <property type="protein sequence ID" value="PVY94887.1"/>
    <property type="molecule type" value="Genomic_DNA"/>
</dbReference>
<dbReference type="InterPro" id="IPR020814">
    <property type="entry name" value="Ribosomal_S6_plastid/chlpt"/>
</dbReference>
<keyword evidence="6" id="KW-1185">Reference proteome</keyword>
<accession>A0A2U1E4M3</accession>
<name>A0A2U1E4M3_9FIRM</name>
<protein>
    <recommendedName>
        <fullName evidence="3 4">Small ribosomal subunit protein bS6</fullName>
    </recommendedName>
</protein>
<dbReference type="SUPFAM" id="SSF54995">
    <property type="entry name" value="Ribosomal protein S6"/>
    <property type="match status" value="1"/>
</dbReference>
<comment type="caution">
    <text evidence="5">The sequence shown here is derived from an EMBL/GenBank/DDBJ whole genome shotgun (WGS) entry which is preliminary data.</text>
</comment>
<gene>
    <name evidence="4" type="primary">rpsF</name>
    <name evidence="5" type="ORF">C7381_103126</name>
</gene>
<evidence type="ECO:0000256" key="3">
    <source>
        <dbReference type="ARBA" id="ARBA00035294"/>
    </source>
</evidence>
<dbReference type="GO" id="GO:0003735">
    <property type="term" value="F:structural constituent of ribosome"/>
    <property type="evidence" value="ECO:0007669"/>
    <property type="project" value="InterPro"/>
</dbReference>
<evidence type="ECO:0000256" key="1">
    <source>
        <dbReference type="ARBA" id="ARBA00009512"/>
    </source>
</evidence>
<dbReference type="Proteomes" id="UP000245793">
    <property type="component" value="Unassembled WGS sequence"/>
</dbReference>
<dbReference type="RefSeq" id="WP_034546579.1">
    <property type="nucleotide sequence ID" value="NZ_CAUPJO010000001.1"/>
</dbReference>